<dbReference type="RefSeq" id="XP_009654734.1">
    <property type="nucleotide sequence ID" value="XM_009656439.1"/>
</dbReference>
<protein>
    <submittedName>
        <fullName evidence="1">Uncharacterized protein</fullName>
    </submittedName>
</protein>
<dbReference type="InParanoid" id="G2XBK2"/>
<dbReference type="EMBL" id="DS572711">
    <property type="protein sequence ID" value="EGY16370.1"/>
    <property type="molecule type" value="Genomic_DNA"/>
</dbReference>
<dbReference type="GeneID" id="20708997"/>
<dbReference type="Proteomes" id="UP000001611">
    <property type="component" value="Unassembled WGS sequence"/>
</dbReference>
<evidence type="ECO:0000313" key="2">
    <source>
        <dbReference type="Proteomes" id="UP000001611"/>
    </source>
</evidence>
<dbReference type="HOGENOM" id="CLU_2211972_0_0_1"/>
<name>G2XBK2_VERDV</name>
<evidence type="ECO:0000313" key="1">
    <source>
        <dbReference type="EMBL" id="EGY16370.1"/>
    </source>
</evidence>
<keyword evidence="2" id="KW-1185">Reference proteome</keyword>
<gene>
    <name evidence="1" type="ORF">VDAG_07534</name>
</gene>
<reference evidence="1 2" key="1">
    <citation type="submission" date="2008-03" db="EMBL/GenBank/DDBJ databases">
        <title>The Genome Sequence of Verticillium dahliae VdLs.17.</title>
        <authorList>
            <consortium name="The Broad Institute Genome Sequencing Platform"/>
            <person name="Ma L.-J.J."/>
            <person name="Klosterman S.J."/>
            <person name="Subbarao K."/>
            <person name="Dobinson K."/>
            <person name="Veronese P."/>
            <person name="Kang S."/>
            <person name="Gold S.E."/>
            <person name="Young S."/>
            <person name="Jaffe D."/>
            <person name="Gnerre S."/>
            <person name="Berlin A."/>
            <person name="Heiman D."/>
            <person name="Hepburn T."/>
            <person name="Sykes S."/>
            <person name="Alvarado L."/>
            <person name="Kodira C.D."/>
            <person name="Lander E."/>
            <person name="Galagan J."/>
            <person name="Nusbaum C."/>
            <person name="Birren B."/>
        </authorList>
    </citation>
    <scope>NUCLEOTIDE SEQUENCE [LARGE SCALE GENOMIC DNA]</scope>
    <source>
        <strain evidence="2">VdLs.17 / ATCC MYA-4575 / FGSC 10137</strain>
    </source>
</reference>
<organism evidence="1 2">
    <name type="scientific">Verticillium dahliae (strain VdLs.17 / ATCC MYA-4575 / FGSC 10137)</name>
    <name type="common">Verticillium wilt</name>
    <dbReference type="NCBI Taxonomy" id="498257"/>
    <lineage>
        <taxon>Eukaryota</taxon>
        <taxon>Fungi</taxon>
        <taxon>Dikarya</taxon>
        <taxon>Ascomycota</taxon>
        <taxon>Pezizomycotina</taxon>
        <taxon>Sordariomycetes</taxon>
        <taxon>Hypocreomycetidae</taxon>
        <taxon>Glomerellales</taxon>
        <taxon>Plectosphaerellaceae</taxon>
        <taxon>Verticillium</taxon>
    </lineage>
</organism>
<sequence>MNSLWNRRSIIIRWQLYQLVAGFQAAGDLCRCLPFRRPSATLPILMKGTCARTHVLLLNTLPKRDARSTMPGLPKGKVCAVPHCRAHIDRRRSTPSQNAIDIGQDNW</sequence>
<reference evidence="2" key="2">
    <citation type="journal article" date="2011" name="PLoS Pathog.">
        <title>Comparative genomics yields insights into niche adaptation of plant vascular wilt pathogens.</title>
        <authorList>
            <person name="Klosterman S.J."/>
            <person name="Subbarao K.V."/>
            <person name="Kang S."/>
            <person name="Veronese P."/>
            <person name="Gold S.E."/>
            <person name="Thomma B.P.H.J."/>
            <person name="Chen Z."/>
            <person name="Henrissat B."/>
            <person name="Lee Y.-H."/>
            <person name="Park J."/>
            <person name="Garcia-Pedrajas M.D."/>
            <person name="Barbara D.J."/>
            <person name="Anchieta A."/>
            <person name="de Jonge R."/>
            <person name="Santhanam P."/>
            <person name="Maruthachalam K."/>
            <person name="Atallah Z."/>
            <person name="Amyotte S.G."/>
            <person name="Paz Z."/>
            <person name="Inderbitzin P."/>
            <person name="Hayes R.J."/>
            <person name="Heiman D.I."/>
            <person name="Young S."/>
            <person name="Zeng Q."/>
            <person name="Engels R."/>
            <person name="Galagan J."/>
            <person name="Cuomo C.A."/>
            <person name="Dobinson K.F."/>
            <person name="Ma L.-J."/>
        </authorList>
    </citation>
    <scope>NUCLEOTIDE SEQUENCE [LARGE SCALE GENOMIC DNA]</scope>
    <source>
        <strain evidence="2">VdLs.17 / ATCC MYA-4575 / FGSC 10137</strain>
    </source>
</reference>
<dbReference type="AlphaFoldDB" id="G2XBK2"/>
<proteinExistence type="predicted"/>
<dbReference type="KEGG" id="vda:VDAG_07534"/>
<accession>G2XBK2</accession>